<name>A0A229NY26_9BACL</name>
<dbReference type="Pfam" id="PF14169">
    <property type="entry name" value="YdjO"/>
    <property type="match status" value="1"/>
</dbReference>
<evidence type="ECO:0000313" key="1">
    <source>
        <dbReference type="EMBL" id="OXM14802.1"/>
    </source>
</evidence>
<dbReference type="RefSeq" id="WP_089525619.1">
    <property type="nucleotide sequence ID" value="NZ_NMUQ01000002.1"/>
</dbReference>
<dbReference type="EMBL" id="NMUQ01000002">
    <property type="protein sequence ID" value="OXM14802.1"/>
    <property type="molecule type" value="Genomic_DNA"/>
</dbReference>
<evidence type="ECO:0008006" key="3">
    <source>
        <dbReference type="Google" id="ProtNLM"/>
    </source>
</evidence>
<dbReference type="Proteomes" id="UP000215145">
    <property type="component" value="Unassembled WGS sequence"/>
</dbReference>
<evidence type="ECO:0000313" key="2">
    <source>
        <dbReference type="Proteomes" id="UP000215145"/>
    </source>
</evidence>
<gene>
    <name evidence="1" type="ORF">CGZ75_18190</name>
</gene>
<dbReference type="OrthoDB" id="1955171at2"/>
<dbReference type="InterPro" id="IPR025916">
    <property type="entry name" value="YdjO"/>
</dbReference>
<protein>
    <recommendedName>
        <fullName evidence="3">Cold-shock protein</fullName>
    </recommendedName>
</protein>
<keyword evidence="2" id="KW-1185">Reference proteome</keyword>
<comment type="caution">
    <text evidence="1">The sequence shown here is derived from an EMBL/GenBank/DDBJ whole genome shotgun (WGS) entry which is preliminary data.</text>
</comment>
<sequence>MYYSRKKPQAELPTEITEIWSCVSEDCNGWMRKNFALDEVPVCFLCQSPMEHSTRELPVLHEYGTSAQALKKSASGNE</sequence>
<reference evidence="1 2" key="1">
    <citation type="submission" date="2017-07" db="EMBL/GenBank/DDBJ databases">
        <title>Paenibacillus herberti R33 genome sequencing and assembly.</title>
        <authorList>
            <person name="Su W."/>
        </authorList>
    </citation>
    <scope>NUCLEOTIDE SEQUENCE [LARGE SCALE GENOMIC DNA]</scope>
    <source>
        <strain evidence="1 2">R33</strain>
    </source>
</reference>
<dbReference type="AlphaFoldDB" id="A0A229NY26"/>
<organism evidence="1 2">
    <name type="scientific">Paenibacillus herberti</name>
    <dbReference type="NCBI Taxonomy" id="1619309"/>
    <lineage>
        <taxon>Bacteria</taxon>
        <taxon>Bacillati</taxon>
        <taxon>Bacillota</taxon>
        <taxon>Bacilli</taxon>
        <taxon>Bacillales</taxon>
        <taxon>Paenibacillaceae</taxon>
        <taxon>Paenibacillus</taxon>
    </lineage>
</organism>
<accession>A0A229NY26</accession>
<proteinExistence type="predicted"/>